<dbReference type="GO" id="GO:0005484">
    <property type="term" value="F:SNAP receptor activity"/>
    <property type="evidence" value="ECO:0007669"/>
    <property type="project" value="InterPro"/>
</dbReference>
<dbReference type="CDD" id="cd15840">
    <property type="entry name" value="SNARE_Qa"/>
    <property type="match status" value="1"/>
</dbReference>
<feature type="domain" description="T-SNARE coiled-coil homology" evidence="4">
    <location>
        <begin position="201"/>
        <end position="263"/>
    </location>
</feature>
<evidence type="ECO:0000256" key="3">
    <source>
        <dbReference type="SAM" id="Phobius"/>
    </source>
</evidence>
<dbReference type="InterPro" id="IPR006011">
    <property type="entry name" value="Syntaxin_N"/>
</dbReference>
<dbReference type="InterPro" id="IPR000727">
    <property type="entry name" value="T_SNARE_dom"/>
</dbReference>
<dbReference type="InterPro" id="IPR006012">
    <property type="entry name" value="Syntaxin/epimorphin_CS"/>
</dbReference>
<keyword evidence="3" id="KW-1133">Transmembrane helix</keyword>
<dbReference type="PROSITE" id="PS50192">
    <property type="entry name" value="T_SNARE"/>
    <property type="match status" value="1"/>
</dbReference>
<accession>A0A9P6WCI7</accession>
<dbReference type="AlphaFoldDB" id="A0A9P6WCI7"/>
<dbReference type="GO" id="GO:0012505">
    <property type="term" value="C:endomembrane system"/>
    <property type="evidence" value="ECO:0007669"/>
    <property type="project" value="TreeGrafter"/>
</dbReference>
<evidence type="ECO:0000256" key="2">
    <source>
        <dbReference type="SAM" id="MobiDB-lite"/>
    </source>
</evidence>
<reference evidence="5 6" key="1">
    <citation type="submission" date="2020-11" db="EMBL/GenBank/DDBJ databases">
        <title>Kefir isolates.</title>
        <authorList>
            <person name="Marcisauskas S."/>
            <person name="Kim Y."/>
            <person name="Blasche S."/>
        </authorList>
    </citation>
    <scope>NUCLEOTIDE SEQUENCE [LARGE SCALE GENOMIC DNA]</scope>
    <source>
        <strain evidence="5 6">OG2</strain>
    </source>
</reference>
<dbReference type="EMBL" id="PUHR01000076">
    <property type="protein sequence ID" value="KAG0668185.1"/>
    <property type="molecule type" value="Genomic_DNA"/>
</dbReference>
<dbReference type="OrthoDB" id="364348at2759"/>
<evidence type="ECO:0000313" key="5">
    <source>
        <dbReference type="EMBL" id="KAG0668185.1"/>
    </source>
</evidence>
<name>A0A9P6WCI7_MAUEX</name>
<dbReference type="GO" id="GO:0048278">
    <property type="term" value="P:vesicle docking"/>
    <property type="evidence" value="ECO:0007669"/>
    <property type="project" value="TreeGrafter"/>
</dbReference>
<dbReference type="GO" id="GO:0000149">
    <property type="term" value="F:SNARE binding"/>
    <property type="evidence" value="ECO:0007669"/>
    <property type="project" value="TreeGrafter"/>
</dbReference>
<keyword evidence="3" id="KW-0472">Membrane</keyword>
<dbReference type="GO" id="GO:0031201">
    <property type="term" value="C:SNARE complex"/>
    <property type="evidence" value="ECO:0007669"/>
    <property type="project" value="TreeGrafter"/>
</dbReference>
<dbReference type="GO" id="GO:0006886">
    <property type="term" value="P:intracellular protein transport"/>
    <property type="evidence" value="ECO:0007669"/>
    <property type="project" value="InterPro"/>
</dbReference>
<keyword evidence="6" id="KW-1185">Reference proteome</keyword>
<dbReference type="Proteomes" id="UP000750334">
    <property type="component" value="Unassembled WGS sequence"/>
</dbReference>
<feature type="region of interest" description="Disordered" evidence="2">
    <location>
        <begin position="1"/>
        <end position="20"/>
    </location>
</feature>
<sequence>MPEQRYTDDVDNNQIDKPSVYTDSPEYEALKNKITKQLFDINGNISTLNQFVTSLNSFLERGNINVKAVENIDKKSVDKIKNIKTSITDLEPLIKELNEIESTTLDRTQVISREKLTRDVNSTVQQFQITQISFTKIMKLINDKAKKDLNLDENSAAILEEQEQASGTRATTNAQLQIERPKSQIVVEMDPINNEEFAYQQNLINQRDEEISNIQQGISDINDIFKDLGAVVQQQGIMVDNIEANIYSASNNTNMASRELDKARRYQSRSSKYCLYLLIILSGMLFFLLLIIFI</sequence>
<dbReference type="GO" id="GO:0006906">
    <property type="term" value="P:vesicle fusion"/>
    <property type="evidence" value="ECO:0007669"/>
    <property type="project" value="TreeGrafter"/>
</dbReference>
<dbReference type="PANTHER" id="PTHR19957">
    <property type="entry name" value="SYNTAXIN"/>
    <property type="match status" value="1"/>
</dbReference>
<organism evidence="5 6">
    <name type="scientific">Maudiozyma exigua</name>
    <name type="common">Yeast</name>
    <name type="synonym">Kazachstania exigua</name>
    <dbReference type="NCBI Taxonomy" id="34358"/>
    <lineage>
        <taxon>Eukaryota</taxon>
        <taxon>Fungi</taxon>
        <taxon>Dikarya</taxon>
        <taxon>Ascomycota</taxon>
        <taxon>Saccharomycotina</taxon>
        <taxon>Saccharomycetes</taxon>
        <taxon>Saccharomycetales</taxon>
        <taxon>Saccharomycetaceae</taxon>
        <taxon>Maudiozyma</taxon>
    </lineage>
</organism>
<dbReference type="Gene3D" id="1.20.5.110">
    <property type="match status" value="1"/>
</dbReference>
<protein>
    <recommendedName>
        <fullName evidence="4">t-SNARE coiled-coil homology domain-containing protein</fullName>
    </recommendedName>
</protein>
<keyword evidence="3" id="KW-0812">Transmembrane</keyword>
<proteinExistence type="inferred from homology"/>
<dbReference type="PANTHER" id="PTHR19957:SF38">
    <property type="entry name" value="LD27581P"/>
    <property type="match status" value="1"/>
</dbReference>
<dbReference type="PROSITE" id="PS00914">
    <property type="entry name" value="SYNTAXIN"/>
    <property type="match status" value="1"/>
</dbReference>
<evidence type="ECO:0000259" key="4">
    <source>
        <dbReference type="PROSITE" id="PS50192"/>
    </source>
</evidence>
<dbReference type="SMART" id="SM00397">
    <property type="entry name" value="t_SNARE"/>
    <property type="match status" value="1"/>
</dbReference>
<feature type="transmembrane region" description="Helical" evidence="3">
    <location>
        <begin position="273"/>
        <end position="293"/>
    </location>
</feature>
<dbReference type="Pfam" id="PF14523">
    <property type="entry name" value="Syntaxin_2"/>
    <property type="match status" value="1"/>
</dbReference>
<evidence type="ECO:0000256" key="1">
    <source>
        <dbReference type="ARBA" id="ARBA00009063"/>
    </source>
</evidence>
<comment type="similarity">
    <text evidence="1">Belongs to the syntaxin family.</text>
</comment>
<evidence type="ECO:0000313" key="6">
    <source>
        <dbReference type="Proteomes" id="UP000750334"/>
    </source>
</evidence>
<gene>
    <name evidence="5" type="ORF">C6P45_004932</name>
</gene>
<dbReference type="Gene3D" id="1.20.58.70">
    <property type="match status" value="1"/>
</dbReference>
<comment type="caution">
    <text evidence="5">The sequence shown here is derived from an EMBL/GenBank/DDBJ whole genome shotgun (WGS) entry which is preliminary data.</text>
</comment>
<dbReference type="InterPro" id="IPR010989">
    <property type="entry name" value="SNARE"/>
</dbReference>
<dbReference type="Pfam" id="PF05739">
    <property type="entry name" value="SNARE"/>
    <property type="match status" value="1"/>
</dbReference>
<dbReference type="InterPro" id="IPR045242">
    <property type="entry name" value="Syntaxin"/>
</dbReference>
<dbReference type="SUPFAM" id="SSF47661">
    <property type="entry name" value="t-snare proteins"/>
    <property type="match status" value="1"/>
</dbReference>
<dbReference type="GO" id="GO:0006896">
    <property type="term" value="P:Golgi to vacuole transport"/>
    <property type="evidence" value="ECO:0007669"/>
    <property type="project" value="TreeGrafter"/>
</dbReference>